<keyword evidence="4 8" id="KW-0812">Transmembrane</keyword>
<evidence type="ECO:0000313" key="10">
    <source>
        <dbReference type="Proteomes" id="UP001314263"/>
    </source>
</evidence>
<organism evidence="9 10">
    <name type="scientific">Coccomyxa viridis</name>
    <dbReference type="NCBI Taxonomy" id="1274662"/>
    <lineage>
        <taxon>Eukaryota</taxon>
        <taxon>Viridiplantae</taxon>
        <taxon>Chlorophyta</taxon>
        <taxon>core chlorophytes</taxon>
        <taxon>Trebouxiophyceae</taxon>
        <taxon>Trebouxiophyceae incertae sedis</taxon>
        <taxon>Coccomyxaceae</taxon>
        <taxon>Coccomyxa</taxon>
    </lineage>
</organism>
<protein>
    <submittedName>
        <fullName evidence="9">Uncharacterized protein</fullName>
    </submittedName>
</protein>
<dbReference type="Pfam" id="PF25539">
    <property type="entry name" value="Bestrophin_2"/>
    <property type="match status" value="1"/>
</dbReference>
<gene>
    <name evidence="9" type="ORF">CVIRNUC_006632</name>
</gene>
<keyword evidence="5 8" id="KW-1133">Transmembrane helix</keyword>
<evidence type="ECO:0000256" key="4">
    <source>
        <dbReference type="ARBA" id="ARBA00022692"/>
    </source>
</evidence>
<evidence type="ECO:0000256" key="5">
    <source>
        <dbReference type="ARBA" id="ARBA00022989"/>
    </source>
</evidence>
<proteinExistence type="predicted"/>
<dbReference type="InterPro" id="IPR044669">
    <property type="entry name" value="YneE/VCCN1/2-like"/>
</dbReference>
<dbReference type="Proteomes" id="UP001314263">
    <property type="component" value="Unassembled WGS sequence"/>
</dbReference>
<dbReference type="AlphaFoldDB" id="A0AAV1IC51"/>
<feature type="transmembrane region" description="Helical" evidence="8">
    <location>
        <begin position="38"/>
        <end position="59"/>
    </location>
</feature>
<feature type="transmembrane region" description="Helical" evidence="8">
    <location>
        <begin position="79"/>
        <end position="97"/>
    </location>
</feature>
<name>A0AAV1IC51_9CHLO</name>
<keyword evidence="10" id="KW-1185">Reference proteome</keyword>
<dbReference type="PANTHER" id="PTHR33281">
    <property type="entry name" value="UPF0187 PROTEIN YNEE"/>
    <property type="match status" value="1"/>
</dbReference>
<accession>A0AAV1IC51</accession>
<comment type="caution">
    <text evidence="9">The sequence shown here is derived from an EMBL/GenBank/DDBJ whole genome shotgun (WGS) entry which is preliminary data.</text>
</comment>
<keyword evidence="2" id="KW-0813">Transport</keyword>
<dbReference type="EMBL" id="CAUYUE010000008">
    <property type="protein sequence ID" value="CAK0783433.1"/>
    <property type="molecule type" value="Genomic_DNA"/>
</dbReference>
<dbReference type="PANTHER" id="PTHR33281:SF19">
    <property type="entry name" value="VOLTAGE-DEPENDENT ANION CHANNEL-FORMING PROTEIN YNEE"/>
    <property type="match status" value="1"/>
</dbReference>
<comment type="subcellular location">
    <subcellularLocation>
        <location evidence="1">Cell membrane</location>
        <topology evidence="1">Multi-pass membrane protein</topology>
    </subcellularLocation>
</comment>
<evidence type="ECO:0000256" key="1">
    <source>
        <dbReference type="ARBA" id="ARBA00004651"/>
    </source>
</evidence>
<evidence type="ECO:0000256" key="6">
    <source>
        <dbReference type="ARBA" id="ARBA00023065"/>
    </source>
</evidence>
<keyword evidence="3" id="KW-1003">Cell membrane</keyword>
<dbReference type="GO" id="GO:0005254">
    <property type="term" value="F:chloride channel activity"/>
    <property type="evidence" value="ECO:0007669"/>
    <property type="project" value="InterPro"/>
</dbReference>
<evidence type="ECO:0000256" key="7">
    <source>
        <dbReference type="ARBA" id="ARBA00023136"/>
    </source>
</evidence>
<feature type="transmembrane region" description="Helical" evidence="8">
    <location>
        <begin position="242"/>
        <end position="263"/>
    </location>
</feature>
<dbReference type="GO" id="GO:0005886">
    <property type="term" value="C:plasma membrane"/>
    <property type="evidence" value="ECO:0007669"/>
    <property type="project" value="UniProtKB-SubCell"/>
</dbReference>
<sequence>MQESRRYRRVNFTFADWVAHRSTSRYARHLSGIFQSRIFRGLLPTLLGVMSTAVSVGIYETLRDHHVFIPSDWPSLTVEANQAFNLTSFALSLLLVFRTNESYSRWLEARKAWSGILIRTRDLVRMTSVWFPDDPARKALIQRWAIAFVRCAMDHVREDCDLEPHLKRTLLEGEVAALMAAEHKPNFILRILTELIWQADLLEGQTVRLDETMSFFEEQIGTCERLLKTPIPLSYTRHTSRFLVLWLAFLPFSLWPACGWTSVPASGIISFLLLGIEEIGVQIEEPFGILPLEQICDTAEDEIRGKINDDMVKELVDTGLQKAADFNGALYNKSQANGRSKAKRYFAQ</sequence>
<evidence type="ECO:0000256" key="8">
    <source>
        <dbReference type="SAM" id="Phobius"/>
    </source>
</evidence>
<reference evidence="9 10" key="1">
    <citation type="submission" date="2023-10" db="EMBL/GenBank/DDBJ databases">
        <authorList>
            <person name="Maclean D."/>
            <person name="Macfadyen A."/>
        </authorList>
    </citation>
    <scope>NUCLEOTIDE SEQUENCE [LARGE SCALE GENOMIC DNA]</scope>
</reference>
<evidence type="ECO:0000256" key="2">
    <source>
        <dbReference type="ARBA" id="ARBA00022448"/>
    </source>
</evidence>
<keyword evidence="6" id="KW-0406">Ion transport</keyword>
<keyword evidence="7 8" id="KW-0472">Membrane</keyword>
<evidence type="ECO:0000313" key="9">
    <source>
        <dbReference type="EMBL" id="CAK0783433.1"/>
    </source>
</evidence>
<evidence type="ECO:0000256" key="3">
    <source>
        <dbReference type="ARBA" id="ARBA00022475"/>
    </source>
</evidence>